<evidence type="ECO:0000313" key="10">
    <source>
        <dbReference type="Proteomes" id="UP000285295"/>
    </source>
</evidence>
<evidence type="ECO:0000256" key="6">
    <source>
        <dbReference type="ARBA" id="ARBA00023136"/>
    </source>
</evidence>
<keyword evidence="5 7" id="KW-1133">Transmembrane helix</keyword>
<evidence type="ECO:0000259" key="8">
    <source>
        <dbReference type="Pfam" id="PF01757"/>
    </source>
</evidence>
<evidence type="ECO:0000256" key="2">
    <source>
        <dbReference type="ARBA" id="ARBA00007400"/>
    </source>
</evidence>
<evidence type="ECO:0000313" key="9">
    <source>
        <dbReference type="EMBL" id="RWR27734.1"/>
    </source>
</evidence>
<dbReference type="OrthoDB" id="8678265at2"/>
<reference evidence="9 10" key="2">
    <citation type="submission" date="2019-01" db="EMBL/GenBank/DDBJ databases">
        <authorList>
            <person name="Li Y."/>
        </authorList>
    </citation>
    <scope>NUCLEOTIDE SEQUENCE [LARGE SCALE GENOMIC DNA]</scope>
    <source>
        <strain evidence="9 10">D19-10-3-21</strain>
    </source>
</reference>
<dbReference type="PANTHER" id="PTHR40074:SF2">
    <property type="entry name" value="O-ACETYLTRANSFERASE WECH"/>
    <property type="match status" value="1"/>
</dbReference>
<dbReference type="GO" id="GO:0005886">
    <property type="term" value="C:plasma membrane"/>
    <property type="evidence" value="ECO:0007669"/>
    <property type="project" value="UniProtKB-SubCell"/>
</dbReference>
<sequence>MAFAWIERMFPVNEKKEMHVETIRGLACIALVSYHVVGSQPTSGMSLPADDWLSILQQCLADVRMPLFTFVSGYVFVAIARPGTEWYQLLLKKVRRLLLPLVSVTTLFWLVRHMLGYQQTPLYLAYFWPYEHFWFLQSTFLLMTSLLVLNALCADRNGALTLRQDVRNASLIGLVGAAVYISSGMVPVHVFSVFHAVHLAPFFMAGHVLGVMGRTTFAQLPRTARPVAASVLLACIVLGTTQAFGLLSIDSAELRRGLSLLAGLGAAFALFALRPRNRVLSWIGDKSYAIYLFHVFFTAATQMVWSRMFPGAEIHLVYLPALVAGLLGPILVQYLILRSPVASWLLLGMRRPVFRKSDPASA</sequence>
<feature type="domain" description="Acyltransferase 3" evidence="8">
    <location>
        <begin position="21"/>
        <end position="332"/>
    </location>
</feature>
<feature type="transmembrane region" description="Helical" evidence="7">
    <location>
        <begin position="317"/>
        <end position="337"/>
    </location>
</feature>
<keyword evidence="6 7" id="KW-0472">Membrane</keyword>
<feature type="transmembrane region" description="Helical" evidence="7">
    <location>
        <begin position="97"/>
        <end position="115"/>
    </location>
</feature>
<dbReference type="AlphaFoldDB" id="A0A443K4Q6"/>
<evidence type="ECO:0000256" key="1">
    <source>
        <dbReference type="ARBA" id="ARBA00004651"/>
    </source>
</evidence>
<evidence type="ECO:0000256" key="4">
    <source>
        <dbReference type="ARBA" id="ARBA00022692"/>
    </source>
</evidence>
<gene>
    <name evidence="9" type="ORF">D2T31_15995</name>
</gene>
<keyword evidence="9" id="KW-0012">Acyltransferase</keyword>
<dbReference type="RefSeq" id="WP_128238128.1">
    <property type="nucleotide sequence ID" value="NZ_SAUX01000019.1"/>
</dbReference>
<dbReference type="InterPro" id="IPR002656">
    <property type="entry name" value="Acyl_transf_3_dom"/>
</dbReference>
<dbReference type="PANTHER" id="PTHR40074">
    <property type="entry name" value="O-ACETYLTRANSFERASE WECH"/>
    <property type="match status" value="1"/>
</dbReference>
<organism evidence="9 10">
    <name type="scientific">Paenirhodobacter populi</name>
    <dbReference type="NCBI Taxonomy" id="2306993"/>
    <lineage>
        <taxon>Bacteria</taxon>
        <taxon>Pseudomonadati</taxon>
        <taxon>Pseudomonadota</taxon>
        <taxon>Alphaproteobacteria</taxon>
        <taxon>Rhodobacterales</taxon>
        <taxon>Rhodobacter group</taxon>
        <taxon>Paenirhodobacter</taxon>
    </lineage>
</organism>
<evidence type="ECO:0000256" key="3">
    <source>
        <dbReference type="ARBA" id="ARBA00022475"/>
    </source>
</evidence>
<feature type="transmembrane region" description="Helical" evidence="7">
    <location>
        <begin position="135"/>
        <end position="154"/>
    </location>
</feature>
<feature type="transmembrane region" description="Helical" evidence="7">
    <location>
        <begin position="224"/>
        <end position="245"/>
    </location>
</feature>
<comment type="similarity">
    <text evidence="2">Belongs to the acyltransferase 3 family.</text>
</comment>
<dbReference type="Proteomes" id="UP000285295">
    <property type="component" value="Unassembled WGS sequence"/>
</dbReference>
<dbReference type="GO" id="GO:0009246">
    <property type="term" value="P:enterobacterial common antigen biosynthetic process"/>
    <property type="evidence" value="ECO:0007669"/>
    <property type="project" value="TreeGrafter"/>
</dbReference>
<feature type="transmembrane region" description="Helical" evidence="7">
    <location>
        <begin position="288"/>
        <end position="305"/>
    </location>
</feature>
<feature type="transmembrane region" description="Helical" evidence="7">
    <location>
        <begin position="166"/>
        <end position="186"/>
    </location>
</feature>
<keyword evidence="9" id="KW-0808">Transferase</keyword>
<comment type="subcellular location">
    <subcellularLocation>
        <location evidence="1">Cell membrane</location>
        <topology evidence="1">Multi-pass membrane protein</topology>
    </subcellularLocation>
</comment>
<evidence type="ECO:0000256" key="7">
    <source>
        <dbReference type="SAM" id="Phobius"/>
    </source>
</evidence>
<keyword evidence="3" id="KW-1003">Cell membrane</keyword>
<reference evidence="9 10" key="1">
    <citation type="submission" date="2019-01" db="EMBL/GenBank/DDBJ databases">
        <title>Sinorhodobacter populi sp. nov. isolated from the symptomatic bark tissue of Populus euramericana canker.</title>
        <authorList>
            <person name="Xu G."/>
        </authorList>
    </citation>
    <scope>NUCLEOTIDE SEQUENCE [LARGE SCALE GENOMIC DNA]</scope>
    <source>
        <strain evidence="9 10">D19-10-3-21</strain>
    </source>
</reference>
<feature type="transmembrane region" description="Helical" evidence="7">
    <location>
        <begin position="192"/>
        <end position="212"/>
    </location>
</feature>
<dbReference type="EMBL" id="SAUX01000019">
    <property type="protein sequence ID" value="RWR27734.1"/>
    <property type="molecule type" value="Genomic_DNA"/>
</dbReference>
<feature type="transmembrane region" description="Helical" evidence="7">
    <location>
        <begin position="257"/>
        <end position="276"/>
    </location>
</feature>
<dbReference type="Pfam" id="PF01757">
    <property type="entry name" value="Acyl_transf_3"/>
    <property type="match status" value="1"/>
</dbReference>
<keyword evidence="4 7" id="KW-0812">Transmembrane</keyword>
<protein>
    <submittedName>
        <fullName evidence="9">Acyltransferase</fullName>
    </submittedName>
</protein>
<evidence type="ECO:0000256" key="5">
    <source>
        <dbReference type="ARBA" id="ARBA00022989"/>
    </source>
</evidence>
<name>A0A443K4Q6_9RHOB</name>
<proteinExistence type="inferred from homology"/>
<comment type="caution">
    <text evidence="9">The sequence shown here is derived from an EMBL/GenBank/DDBJ whole genome shotgun (WGS) entry which is preliminary data.</text>
</comment>
<accession>A0A443K4Q6</accession>
<dbReference type="GO" id="GO:0016413">
    <property type="term" value="F:O-acetyltransferase activity"/>
    <property type="evidence" value="ECO:0007669"/>
    <property type="project" value="TreeGrafter"/>
</dbReference>